<dbReference type="SMART" id="SM00387">
    <property type="entry name" value="HATPase_c"/>
    <property type="match status" value="1"/>
</dbReference>
<organism evidence="13 14">
    <name type="scientific">Sinomicrobium pectinilyticum</name>
    <dbReference type="NCBI Taxonomy" id="1084421"/>
    <lineage>
        <taxon>Bacteria</taxon>
        <taxon>Pseudomonadati</taxon>
        <taxon>Bacteroidota</taxon>
        <taxon>Flavobacteriia</taxon>
        <taxon>Flavobacteriales</taxon>
        <taxon>Flavobacteriaceae</taxon>
        <taxon>Sinomicrobium</taxon>
    </lineage>
</organism>
<dbReference type="PROSITE" id="PS50109">
    <property type="entry name" value="HIS_KIN"/>
    <property type="match status" value="1"/>
</dbReference>
<dbReference type="CDD" id="cd00082">
    <property type="entry name" value="HisKA"/>
    <property type="match status" value="1"/>
</dbReference>
<dbReference type="GO" id="GO:0003700">
    <property type="term" value="F:DNA-binding transcription factor activity"/>
    <property type="evidence" value="ECO:0007669"/>
    <property type="project" value="InterPro"/>
</dbReference>
<dbReference type="SUPFAM" id="SSF46689">
    <property type="entry name" value="Homeodomain-like"/>
    <property type="match status" value="1"/>
</dbReference>
<evidence type="ECO:0000256" key="1">
    <source>
        <dbReference type="ARBA" id="ARBA00000085"/>
    </source>
</evidence>
<dbReference type="PROSITE" id="PS50110">
    <property type="entry name" value="RESPONSE_REGULATORY"/>
    <property type="match status" value="1"/>
</dbReference>
<comment type="catalytic activity">
    <reaction evidence="1">
        <text>ATP + protein L-histidine = ADP + protein N-phospho-L-histidine.</text>
        <dbReference type="EC" id="2.7.13.3"/>
    </reaction>
</comment>
<dbReference type="InterPro" id="IPR011123">
    <property type="entry name" value="Y_Y_Y"/>
</dbReference>
<reference evidence="13 14" key="1">
    <citation type="submission" date="2018-10" db="EMBL/GenBank/DDBJ databases">
        <title>Sinomicrobium pectinilyticum sp. nov., a pectinase-producing bacterium isolated from alkaline and saline soil, and emended description of the genus Sinomicrobium.</title>
        <authorList>
            <person name="Cheng B."/>
            <person name="Li C."/>
            <person name="Lai Q."/>
            <person name="Du M."/>
            <person name="Shao Z."/>
            <person name="Xu P."/>
            <person name="Yang C."/>
        </authorList>
    </citation>
    <scope>NUCLEOTIDE SEQUENCE [LARGE SCALE GENOMIC DNA]</scope>
    <source>
        <strain evidence="13 14">5DNS001</strain>
    </source>
</reference>
<dbReference type="Gene3D" id="1.10.287.130">
    <property type="match status" value="1"/>
</dbReference>
<dbReference type="InterPro" id="IPR009057">
    <property type="entry name" value="Homeodomain-like_sf"/>
</dbReference>
<gene>
    <name evidence="13" type="ORF">ED312_00770</name>
</gene>
<dbReference type="InterPro" id="IPR013783">
    <property type="entry name" value="Ig-like_fold"/>
</dbReference>
<dbReference type="InterPro" id="IPR004358">
    <property type="entry name" value="Sig_transdc_His_kin-like_C"/>
</dbReference>
<dbReference type="SUPFAM" id="SSF101898">
    <property type="entry name" value="NHL repeat"/>
    <property type="match status" value="1"/>
</dbReference>
<dbReference type="InterPro" id="IPR005467">
    <property type="entry name" value="His_kinase_dom"/>
</dbReference>
<keyword evidence="8" id="KW-0472">Membrane</keyword>
<dbReference type="InterPro" id="IPR018062">
    <property type="entry name" value="HTH_AraC-typ_CS"/>
</dbReference>
<dbReference type="Gene3D" id="3.30.565.10">
    <property type="entry name" value="Histidine kinase-like ATPase, C-terminal domain"/>
    <property type="match status" value="1"/>
</dbReference>
<dbReference type="Pfam" id="PF00072">
    <property type="entry name" value="Response_reg"/>
    <property type="match status" value="1"/>
</dbReference>
<dbReference type="InterPro" id="IPR011006">
    <property type="entry name" value="CheY-like_superfamily"/>
</dbReference>
<dbReference type="Pfam" id="PF12833">
    <property type="entry name" value="HTH_18"/>
    <property type="match status" value="1"/>
</dbReference>
<dbReference type="GO" id="GO:0043565">
    <property type="term" value="F:sequence-specific DNA binding"/>
    <property type="evidence" value="ECO:0007669"/>
    <property type="project" value="InterPro"/>
</dbReference>
<dbReference type="InterPro" id="IPR036097">
    <property type="entry name" value="HisK_dim/P_sf"/>
</dbReference>
<evidence type="ECO:0000256" key="2">
    <source>
        <dbReference type="ARBA" id="ARBA00012438"/>
    </source>
</evidence>
<dbReference type="OrthoDB" id="1522078at2"/>
<dbReference type="GO" id="GO:0000155">
    <property type="term" value="F:phosphorelay sensor kinase activity"/>
    <property type="evidence" value="ECO:0007669"/>
    <property type="project" value="InterPro"/>
</dbReference>
<dbReference type="InterPro" id="IPR003661">
    <property type="entry name" value="HisK_dim/P_dom"/>
</dbReference>
<evidence type="ECO:0000259" key="10">
    <source>
        <dbReference type="PROSITE" id="PS01124"/>
    </source>
</evidence>
<proteinExistence type="predicted"/>
<dbReference type="SMART" id="SM00448">
    <property type="entry name" value="REC"/>
    <property type="match status" value="1"/>
</dbReference>
<keyword evidence="3 7" id="KW-0597">Phosphoprotein</keyword>
<feature type="transmembrane region" description="Helical" evidence="8">
    <location>
        <begin position="771"/>
        <end position="789"/>
    </location>
</feature>
<dbReference type="FunFam" id="1.10.287.130:FF:000045">
    <property type="entry name" value="Two-component system sensor histidine kinase/response regulator"/>
    <property type="match status" value="1"/>
</dbReference>
<dbReference type="SMART" id="SM00388">
    <property type="entry name" value="HisKA"/>
    <property type="match status" value="1"/>
</dbReference>
<dbReference type="Gene3D" id="3.40.50.2300">
    <property type="match status" value="1"/>
</dbReference>
<dbReference type="Pfam" id="PF07495">
    <property type="entry name" value="Y_Y_Y"/>
    <property type="match status" value="1"/>
</dbReference>
<evidence type="ECO:0000256" key="9">
    <source>
        <dbReference type="SAM" id="SignalP"/>
    </source>
</evidence>
<dbReference type="SUPFAM" id="SSF47384">
    <property type="entry name" value="Homodimeric domain of signal transducing histidine kinase"/>
    <property type="match status" value="1"/>
</dbReference>
<dbReference type="EC" id="2.7.13.3" evidence="2"/>
<dbReference type="InterPro" id="IPR015943">
    <property type="entry name" value="WD40/YVTN_repeat-like_dom_sf"/>
</dbReference>
<feature type="domain" description="Histidine kinase" evidence="11">
    <location>
        <begin position="822"/>
        <end position="1035"/>
    </location>
</feature>
<dbReference type="InterPro" id="IPR036890">
    <property type="entry name" value="HATPase_C_sf"/>
</dbReference>
<dbReference type="PANTHER" id="PTHR43547:SF2">
    <property type="entry name" value="HYBRID SIGNAL TRANSDUCTION HISTIDINE KINASE C"/>
    <property type="match status" value="1"/>
</dbReference>
<keyword evidence="4" id="KW-0805">Transcription regulation</keyword>
<name>A0A3N0F532_SINP1</name>
<dbReference type="Pfam" id="PF02518">
    <property type="entry name" value="HATPase_c"/>
    <property type="match status" value="1"/>
</dbReference>
<evidence type="ECO:0000256" key="6">
    <source>
        <dbReference type="ARBA" id="ARBA00023163"/>
    </source>
</evidence>
<feature type="domain" description="HTH araC/xylS-type" evidence="10">
    <location>
        <begin position="1214"/>
        <end position="1313"/>
    </location>
</feature>
<protein>
    <recommendedName>
        <fullName evidence="2">histidine kinase</fullName>
        <ecNumber evidence="2">2.7.13.3</ecNumber>
    </recommendedName>
</protein>
<keyword evidence="9" id="KW-0732">Signal</keyword>
<feature type="modified residue" description="4-aspartylphosphate" evidence="7">
    <location>
        <position position="1115"/>
    </location>
</feature>
<keyword evidence="13" id="KW-0808">Transferase</keyword>
<dbReference type="SUPFAM" id="SSF52172">
    <property type="entry name" value="CheY-like"/>
    <property type="match status" value="1"/>
</dbReference>
<dbReference type="Gene3D" id="1.10.10.60">
    <property type="entry name" value="Homeodomain-like"/>
    <property type="match status" value="1"/>
</dbReference>
<dbReference type="EMBL" id="RJTM01000002">
    <property type="protein sequence ID" value="RNL95165.1"/>
    <property type="molecule type" value="Genomic_DNA"/>
</dbReference>
<feature type="chain" id="PRO_5018178363" description="histidine kinase" evidence="9">
    <location>
        <begin position="20"/>
        <end position="1325"/>
    </location>
</feature>
<dbReference type="InterPro" id="IPR018060">
    <property type="entry name" value="HTH_AraC"/>
</dbReference>
<dbReference type="SUPFAM" id="SSF63829">
    <property type="entry name" value="Calcium-dependent phosphotriesterase"/>
    <property type="match status" value="2"/>
</dbReference>
<feature type="domain" description="Response regulatory" evidence="12">
    <location>
        <begin position="1067"/>
        <end position="1182"/>
    </location>
</feature>
<accession>A0A3N0F532</accession>
<keyword evidence="13" id="KW-0418">Kinase</keyword>
<dbReference type="PROSITE" id="PS00041">
    <property type="entry name" value="HTH_ARAC_FAMILY_1"/>
    <property type="match status" value="1"/>
</dbReference>
<comment type="caution">
    <text evidence="13">The sequence shown here is derived from an EMBL/GenBank/DDBJ whole genome shotgun (WGS) entry which is preliminary data.</text>
</comment>
<dbReference type="Gene3D" id="2.60.40.10">
    <property type="entry name" value="Immunoglobulins"/>
    <property type="match status" value="1"/>
</dbReference>
<dbReference type="SMART" id="SM00342">
    <property type="entry name" value="HTH_ARAC"/>
    <property type="match status" value="1"/>
</dbReference>
<evidence type="ECO:0000256" key="7">
    <source>
        <dbReference type="PROSITE-ProRule" id="PRU00169"/>
    </source>
</evidence>
<sequence length="1325" mass="151477">MRILFLLLICGFPATGSRAQTYAFNKLKVEEGLSHNSVICMLQDKRGFLWFGTKDGLNRYDGYNFKLFQHQPGEEKSIGSNFIRCLHEYDNYIWVGTDTGLFRYDERTESFTLIESTKNQPILDIEGDTNGNLWFIVAGNLYKLDMATAEEEKFNRFHASFVTCNTSGEVFVSSSEELYRFVPDNNSFRIIDLAASDTAGEELVITALSSGGKDSLWIGTKNRGAFLYKESEKRLKSLLGAHENPLFVRDFLKKGDNELWVASESGIYIYNLRDHTYQNLRKNYNNPYSLSDNAIYTLVLDREEGVWIGTYFGGINYYPRQYTPMQRYFPKVGENSISGNAVREIKKDRFGHLWIGTEDAGLNRFDPETGKFTNYSSGGEKGSLSNYNIHGLLPIDDKLWIGTFEHGLDIMDIRSGKVVKHFGSGEDEGHLRSDFIFFIYQSRDKDIYVLTSSGIHRYLPEKDSFEVVQGFPEVYHYTCFAEDHNGVFWAGTYWDGLFYFDPKTKEKGFYRYDPGNPRSLSSNVVNGIFEDSANRLWVTTENGLNLLQKETDDFRRFTKKDGFPTNVTYSILEDENKNLWISTSNGLVEFTPETEKVKIYTKANGLLSDQFNYSSAFKDENGEMYFGGVNGMIRFNPDTFLPDNSHPPVYITNIRINNEEVRVGEKGSPLEKSVSYSGQITLNNKQATFSLEFASLSYTAPGMTKYWYKLEGLNDDWIALDKSHEVSFTELPPGDYKFKVKARNNHGVWSEENSALEIKVLPPFLASNTAYVIYTSLLLIVFYMLLRYYHQYTKNKNNRKIRQLENEKEKEIYQAKIEFFTNIAHEIRTPLTLISGPLEKLLKGKYKSPEIPRNLGIMEKNTSRLLNLVNELLDFRKTEMKHMKLSFVEVNISEVLEETYIRFSQLIQEKGLRFDLLKNDNDIYAYVDEGAIKKILSNLFSNAIKYSKSRVRVNLEQSETEFSIEIENDGPVIPAHLKKRIFEPFFRLPGEAENTGTGIGLSLAHSLAELHNGSLYIDEQKQSVNAFVLSIPVHQDEEFKTLAADHEKTGNPDTRAGVPDLDRQLPLILIAEDNKELAGFIYGELSDTYNIILAGNGREAWKMIADYEVQLVISDVMMPISDGVELCRLIKENTETSHIPVILLTAKSAMNAKIEGLESGADAYISKPFSMNHLQVQISNLLKNRKTILGHYSSSPLAHLKSLATSNLDKTFISKLDKVIDKNLRNPDLNIDLLADYMHMSRSTLYRKIKEVSNLSPYELINISRLKKAAELLKTTDMKIYEISENVGYKSQTSFGRNFQKHFSMTPTEYINQGSAPSKQQDILR</sequence>
<keyword evidence="8" id="KW-1133">Transmembrane helix</keyword>
<evidence type="ECO:0000256" key="8">
    <source>
        <dbReference type="SAM" id="Phobius"/>
    </source>
</evidence>
<keyword evidence="8" id="KW-0812">Transmembrane</keyword>
<dbReference type="RefSeq" id="WP_123214076.1">
    <property type="nucleotide sequence ID" value="NZ_RJTM01000002.1"/>
</dbReference>
<dbReference type="Pfam" id="PF00512">
    <property type="entry name" value="HisKA"/>
    <property type="match status" value="1"/>
</dbReference>
<dbReference type="Pfam" id="PF07494">
    <property type="entry name" value="Reg_prop"/>
    <property type="match status" value="4"/>
</dbReference>
<dbReference type="SUPFAM" id="SSF55874">
    <property type="entry name" value="ATPase domain of HSP90 chaperone/DNA topoisomerase II/histidine kinase"/>
    <property type="match status" value="1"/>
</dbReference>
<evidence type="ECO:0000256" key="4">
    <source>
        <dbReference type="ARBA" id="ARBA00023015"/>
    </source>
</evidence>
<keyword evidence="6" id="KW-0804">Transcription</keyword>
<evidence type="ECO:0000259" key="11">
    <source>
        <dbReference type="PROSITE" id="PS50109"/>
    </source>
</evidence>
<evidence type="ECO:0000256" key="5">
    <source>
        <dbReference type="ARBA" id="ARBA00023125"/>
    </source>
</evidence>
<dbReference type="PRINTS" id="PR00344">
    <property type="entry name" value="BCTRLSENSOR"/>
</dbReference>
<feature type="signal peptide" evidence="9">
    <location>
        <begin position="1"/>
        <end position="19"/>
    </location>
</feature>
<evidence type="ECO:0000256" key="3">
    <source>
        <dbReference type="ARBA" id="ARBA00022553"/>
    </source>
</evidence>
<dbReference type="Proteomes" id="UP000267469">
    <property type="component" value="Unassembled WGS sequence"/>
</dbReference>
<keyword evidence="14" id="KW-1185">Reference proteome</keyword>
<dbReference type="PANTHER" id="PTHR43547">
    <property type="entry name" value="TWO-COMPONENT HISTIDINE KINASE"/>
    <property type="match status" value="1"/>
</dbReference>
<dbReference type="CDD" id="cd17574">
    <property type="entry name" value="REC_OmpR"/>
    <property type="match status" value="1"/>
</dbReference>
<dbReference type="FunFam" id="2.60.40.10:FF:000791">
    <property type="entry name" value="Two-component system sensor histidine kinase/response regulator"/>
    <property type="match status" value="1"/>
</dbReference>
<keyword evidence="5" id="KW-0238">DNA-binding</keyword>
<dbReference type="Gene3D" id="2.130.10.10">
    <property type="entry name" value="YVTN repeat-like/Quinoprotein amine dehydrogenase"/>
    <property type="match status" value="2"/>
</dbReference>
<evidence type="ECO:0000259" key="12">
    <source>
        <dbReference type="PROSITE" id="PS50110"/>
    </source>
</evidence>
<evidence type="ECO:0000313" key="14">
    <source>
        <dbReference type="Proteomes" id="UP000267469"/>
    </source>
</evidence>
<evidence type="ECO:0000313" key="13">
    <source>
        <dbReference type="EMBL" id="RNL95165.1"/>
    </source>
</evidence>
<dbReference type="InterPro" id="IPR003594">
    <property type="entry name" value="HATPase_dom"/>
</dbReference>
<dbReference type="PROSITE" id="PS01124">
    <property type="entry name" value="HTH_ARAC_FAMILY_2"/>
    <property type="match status" value="1"/>
</dbReference>
<dbReference type="InterPro" id="IPR011110">
    <property type="entry name" value="Reg_prop"/>
</dbReference>
<dbReference type="InterPro" id="IPR001789">
    <property type="entry name" value="Sig_transdc_resp-reg_receiver"/>
</dbReference>